<comment type="caution">
    <text evidence="2">The sequence shown here is derived from an EMBL/GenBank/DDBJ whole genome shotgun (WGS) entry which is preliminary data.</text>
</comment>
<feature type="region of interest" description="Disordered" evidence="1">
    <location>
        <begin position="1"/>
        <end position="46"/>
    </location>
</feature>
<reference evidence="2 3" key="1">
    <citation type="submission" date="2015-12" db="EMBL/GenBank/DDBJ databases">
        <title>Draft genome sequence of Moniliophthora roreri, the causal agent of frosty pod rot of cacao.</title>
        <authorList>
            <person name="Aime M.C."/>
            <person name="Diaz-Valderrama J.R."/>
            <person name="Kijpornyongpan T."/>
            <person name="Phillips-Mora W."/>
        </authorList>
    </citation>
    <scope>NUCLEOTIDE SEQUENCE [LARGE SCALE GENOMIC DNA]</scope>
    <source>
        <strain evidence="2 3">MCA 2952</strain>
    </source>
</reference>
<dbReference type="AlphaFoldDB" id="A0A0W0F7N8"/>
<sequence>MANFSKSAAVPMQTGSHVERSPSRTPPSSRLSSGDNYTNSSPRAMHSTSVLGYGLSYSHTHYPRESLNESPQNFVSRYESQGHYSPQYNIPSQSDLNWPASVSPSAGSGYAHEVRAESTVTQPQTVPEGYHPVPSTYQNPGWSQSSHTTTVAESPTMGSTVYDSNYIAGPANSPYIYGSSYAINQYTNTASRQISPAGSQELALSSYHSSPAHLSTPTTPENNQEASALVPSPSDHHDSPSLLFAQPQPSQPQPQRLYSHREQLDFFKRALTLPFSVTPSPFVPQAMYKPHTNSDRRRYVEEVELDPPIEFWATNPTECGISLTDALHSRVRRLQGRDETVFEGRGPSVSIRLEWPGYRQWSRQIPTKDFKSPPGPITKAKLAKNVAKCVQRFISERQNQVLEEDADQSWRVGGPGTPYIKLEDLVLVSMHHVSMGSWQPQLRLCRNSRAPVYR</sequence>
<evidence type="ECO:0000313" key="3">
    <source>
        <dbReference type="Proteomes" id="UP000054988"/>
    </source>
</evidence>
<feature type="compositionally biased region" description="Low complexity" evidence="1">
    <location>
        <begin position="240"/>
        <end position="256"/>
    </location>
</feature>
<feature type="region of interest" description="Disordered" evidence="1">
    <location>
        <begin position="85"/>
        <end position="157"/>
    </location>
</feature>
<feature type="region of interest" description="Disordered" evidence="1">
    <location>
        <begin position="201"/>
        <end position="256"/>
    </location>
</feature>
<name>A0A0W0F7N8_MONRR</name>
<protein>
    <submittedName>
        <fullName evidence="2">Uncharacterized protein</fullName>
    </submittedName>
</protein>
<feature type="compositionally biased region" description="Polar residues" evidence="1">
    <location>
        <begin position="34"/>
        <end position="46"/>
    </location>
</feature>
<evidence type="ECO:0000313" key="2">
    <source>
        <dbReference type="EMBL" id="KTB32346.1"/>
    </source>
</evidence>
<dbReference type="Proteomes" id="UP000054988">
    <property type="component" value="Unassembled WGS sequence"/>
</dbReference>
<dbReference type="eggNOG" id="ENOG502SPSJ">
    <property type="taxonomic scope" value="Eukaryota"/>
</dbReference>
<accession>A0A0W0F7N8</accession>
<organism evidence="2 3">
    <name type="scientific">Moniliophthora roreri</name>
    <name type="common">Frosty pod rot fungus</name>
    <name type="synonym">Monilia roreri</name>
    <dbReference type="NCBI Taxonomy" id="221103"/>
    <lineage>
        <taxon>Eukaryota</taxon>
        <taxon>Fungi</taxon>
        <taxon>Dikarya</taxon>
        <taxon>Basidiomycota</taxon>
        <taxon>Agaricomycotina</taxon>
        <taxon>Agaricomycetes</taxon>
        <taxon>Agaricomycetidae</taxon>
        <taxon>Agaricales</taxon>
        <taxon>Marasmiineae</taxon>
        <taxon>Marasmiaceae</taxon>
        <taxon>Moniliophthora</taxon>
    </lineage>
</organism>
<evidence type="ECO:0000256" key="1">
    <source>
        <dbReference type="SAM" id="MobiDB-lite"/>
    </source>
</evidence>
<dbReference type="EMBL" id="LATX01002238">
    <property type="protein sequence ID" value="KTB32346.1"/>
    <property type="molecule type" value="Genomic_DNA"/>
</dbReference>
<gene>
    <name evidence="2" type="ORF">WG66_15081</name>
</gene>
<feature type="compositionally biased region" description="Polar residues" evidence="1">
    <location>
        <begin position="201"/>
        <end position="226"/>
    </location>
</feature>
<proteinExistence type="predicted"/>
<feature type="compositionally biased region" description="Polar residues" evidence="1">
    <location>
        <begin position="135"/>
        <end position="157"/>
    </location>
</feature>
<feature type="compositionally biased region" description="Polar residues" evidence="1">
    <location>
        <begin position="85"/>
        <end position="106"/>
    </location>
</feature>